<protein>
    <submittedName>
        <fullName evidence="3">SDR family oxidoreductase</fullName>
    </submittedName>
</protein>
<dbReference type="Pfam" id="PF13781">
    <property type="entry name" value="DoxX_3"/>
    <property type="match status" value="1"/>
</dbReference>
<dbReference type="PANTHER" id="PTHR12126:SF11">
    <property type="entry name" value="NADH DEHYDROGENASE [UBIQUINONE] 1 ALPHA SUBCOMPLEX SUBUNIT 9, MITOCHONDRIAL"/>
    <property type="match status" value="1"/>
</dbReference>
<dbReference type="EMBL" id="JAAKZG010000003">
    <property type="protein sequence ID" value="NGN40916.1"/>
    <property type="molecule type" value="Genomic_DNA"/>
</dbReference>
<gene>
    <name evidence="3" type="ORF">G6N74_07550</name>
</gene>
<dbReference type="InterPro" id="IPR025695">
    <property type="entry name" value="DoxX-like"/>
</dbReference>
<feature type="domain" description="NAD-dependent epimerase/dehydratase" evidence="2">
    <location>
        <begin position="3"/>
        <end position="154"/>
    </location>
</feature>
<dbReference type="InterPro" id="IPR001509">
    <property type="entry name" value="Epimerase_deHydtase"/>
</dbReference>
<name>A0A7C9R699_9HYPH</name>
<feature type="transmembrane region" description="Helical" evidence="1">
    <location>
        <begin position="347"/>
        <end position="369"/>
    </location>
</feature>
<feature type="transmembrane region" description="Helical" evidence="1">
    <location>
        <begin position="313"/>
        <end position="335"/>
    </location>
</feature>
<evidence type="ECO:0000256" key="1">
    <source>
        <dbReference type="SAM" id="Phobius"/>
    </source>
</evidence>
<organism evidence="3 4">
    <name type="scientific">Mesorhizobium zhangyense</name>
    <dbReference type="NCBI Taxonomy" id="1776730"/>
    <lineage>
        <taxon>Bacteria</taxon>
        <taxon>Pseudomonadati</taxon>
        <taxon>Pseudomonadota</taxon>
        <taxon>Alphaproteobacteria</taxon>
        <taxon>Hyphomicrobiales</taxon>
        <taxon>Phyllobacteriaceae</taxon>
        <taxon>Mesorhizobium</taxon>
    </lineage>
</organism>
<dbReference type="GO" id="GO:0044877">
    <property type="term" value="F:protein-containing complex binding"/>
    <property type="evidence" value="ECO:0007669"/>
    <property type="project" value="TreeGrafter"/>
</dbReference>
<evidence type="ECO:0000259" key="2">
    <source>
        <dbReference type="Pfam" id="PF01370"/>
    </source>
</evidence>
<evidence type="ECO:0000313" key="4">
    <source>
        <dbReference type="Proteomes" id="UP000481252"/>
    </source>
</evidence>
<keyword evidence="1" id="KW-1133">Transmembrane helix</keyword>
<feature type="transmembrane region" description="Helical" evidence="1">
    <location>
        <begin position="407"/>
        <end position="424"/>
    </location>
</feature>
<dbReference type="Pfam" id="PF01370">
    <property type="entry name" value="Epimerase"/>
    <property type="match status" value="1"/>
</dbReference>
<feature type="transmembrane region" description="Helical" evidence="1">
    <location>
        <begin position="233"/>
        <end position="253"/>
    </location>
</feature>
<dbReference type="InterPro" id="IPR051207">
    <property type="entry name" value="ComplexI_NDUFA9_subunit"/>
</dbReference>
<keyword evidence="1" id="KW-0812">Transmembrane</keyword>
<dbReference type="PANTHER" id="PTHR12126">
    <property type="entry name" value="NADH-UBIQUINONE OXIDOREDUCTASE 39 KDA SUBUNIT-RELATED"/>
    <property type="match status" value="1"/>
</dbReference>
<keyword evidence="1" id="KW-0472">Membrane</keyword>
<evidence type="ECO:0000313" key="3">
    <source>
        <dbReference type="EMBL" id="NGN40916.1"/>
    </source>
</evidence>
<dbReference type="Proteomes" id="UP000481252">
    <property type="component" value="Unassembled WGS sequence"/>
</dbReference>
<accession>A0A7C9R699</accession>
<reference evidence="3 4" key="1">
    <citation type="submission" date="2020-02" db="EMBL/GenBank/DDBJ databases">
        <title>Genome sequence of the type strain CGMCC 1.15528 of Mesorhizobium zhangyense.</title>
        <authorList>
            <person name="Gao J."/>
            <person name="Sun J."/>
        </authorList>
    </citation>
    <scope>NUCLEOTIDE SEQUENCE [LARGE SCALE GENOMIC DNA]</scope>
    <source>
        <strain evidence="3 4">CGMCC 1.15528</strain>
    </source>
</reference>
<keyword evidence="4" id="KW-1185">Reference proteome</keyword>
<dbReference type="AlphaFoldDB" id="A0A7C9R699"/>
<dbReference type="Gene3D" id="3.40.50.720">
    <property type="entry name" value="NAD(P)-binding Rossmann-like Domain"/>
    <property type="match status" value="1"/>
</dbReference>
<proteinExistence type="predicted"/>
<feature type="transmembrane region" description="Helical" evidence="1">
    <location>
        <begin position="381"/>
        <end position="401"/>
    </location>
</feature>
<dbReference type="InterPro" id="IPR036291">
    <property type="entry name" value="NAD(P)-bd_dom_sf"/>
</dbReference>
<sequence length="427" mass="44493">MRVLILGGSGFIGSAVAKLLSDRGNSVTALARDVSQPKRRMPQIEWISADIARLLTPEAWLPLLKDIDAVVNCAGALQDSARDNVAAVQYDAMRALYEAAGGLNIKLIVQISARAYGAAADLPFLSTKQAADDALKASGVPFVVLKPAVIIGRNTYGGSALLRALAAFPLATPLVHADAQMQFASLDDVTAAVADAVEGEIEPCSDLDLAAPETLSLSEAVAIHRQWLGLPPAPFIAVPAFVARAVASVADLLGGLGWRSPMRSTALDVAAAGVSGHFASPDRQLKSLSETLADMPAGVQELWFARLYLLKPVIFGTLSLFWILSGAIALLRFGASTQHLVEAGASSAVAAFLTFITSVADIALGLGVIARRHSSVALKGMIALSLAYLAAATFLTPGLWVDPLGPLVKVLPSIALALVALAILDER</sequence>
<dbReference type="RefSeq" id="WP_165115973.1">
    <property type="nucleotide sequence ID" value="NZ_JAAKZG010000003.1"/>
</dbReference>
<dbReference type="SUPFAM" id="SSF51735">
    <property type="entry name" value="NAD(P)-binding Rossmann-fold domains"/>
    <property type="match status" value="1"/>
</dbReference>
<comment type="caution">
    <text evidence="3">The sequence shown here is derived from an EMBL/GenBank/DDBJ whole genome shotgun (WGS) entry which is preliminary data.</text>
</comment>